<evidence type="ECO:0000256" key="3">
    <source>
        <dbReference type="ARBA" id="ARBA00022490"/>
    </source>
</evidence>
<dbReference type="STRING" id="300112.A0A4S2KCS0"/>
<keyword evidence="6" id="KW-0969">Cilium</keyword>
<evidence type="ECO:0000256" key="11">
    <source>
        <dbReference type="SAM" id="MobiDB-lite"/>
    </source>
</evidence>
<evidence type="ECO:0000256" key="4">
    <source>
        <dbReference type="ARBA" id="ARBA00022846"/>
    </source>
</evidence>
<dbReference type="EMBL" id="QBLH01002806">
    <property type="protein sequence ID" value="TGZ46860.1"/>
    <property type="molecule type" value="Genomic_DNA"/>
</dbReference>
<evidence type="ECO:0000256" key="1">
    <source>
        <dbReference type="ARBA" id="ARBA00004611"/>
    </source>
</evidence>
<keyword evidence="8" id="KW-0966">Cell projection</keyword>
<evidence type="ECO:0000256" key="10">
    <source>
        <dbReference type="SAM" id="Coils"/>
    </source>
</evidence>
<evidence type="ECO:0000313" key="12">
    <source>
        <dbReference type="EMBL" id="TGZ46860.1"/>
    </source>
</evidence>
<comment type="caution">
    <text evidence="12">The sequence shown here is derived from an EMBL/GenBank/DDBJ whole genome shotgun (WGS) entry which is preliminary data.</text>
</comment>
<keyword evidence="13" id="KW-1185">Reference proteome</keyword>
<dbReference type="PANTHER" id="PTHR14517:SF6">
    <property type="entry name" value="RE41410P"/>
    <property type="match status" value="1"/>
</dbReference>
<comment type="subcellular location">
    <subcellularLocation>
        <location evidence="1">Cytoplasm</location>
        <location evidence="1">Cytoskeleton</location>
        <location evidence="1">Flagellum axoneme</location>
    </subcellularLocation>
</comment>
<name>A0A4S2KCS0_9HYME</name>
<protein>
    <submittedName>
        <fullName evidence="12">RIB43A-like with coiled-coils protein 2</fullName>
    </submittedName>
</protein>
<dbReference type="Proteomes" id="UP000310200">
    <property type="component" value="Unassembled WGS sequence"/>
</dbReference>
<keyword evidence="3" id="KW-0963">Cytoplasm</keyword>
<evidence type="ECO:0000256" key="8">
    <source>
        <dbReference type="ARBA" id="ARBA00023273"/>
    </source>
</evidence>
<dbReference type="InterPro" id="IPR008805">
    <property type="entry name" value="RIB43A"/>
</dbReference>
<feature type="coiled-coil region" evidence="10">
    <location>
        <begin position="402"/>
        <end position="431"/>
    </location>
</feature>
<keyword evidence="4" id="KW-0282">Flagellum</keyword>
<keyword evidence="5 10" id="KW-0175">Coiled coil</keyword>
<evidence type="ECO:0000313" key="13">
    <source>
        <dbReference type="Proteomes" id="UP000310200"/>
    </source>
</evidence>
<dbReference type="Pfam" id="PF05914">
    <property type="entry name" value="RIB43A"/>
    <property type="match status" value="2"/>
</dbReference>
<feature type="region of interest" description="Disordered" evidence="11">
    <location>
        <begin position="125"/>
        <end position="151"/>
    </location>
</feature>
<evidence type="ECO:0000256" key="5">
    <source>
        <dbReference type="ARBA" id="ARBA00023054"/>
    </source>
</evidence>
<evidence type="ECO:0000256" key="6">
    <source>
        <dbReference type="ARBA" id="ARBA00023069"/>
    </source>
</evidence>
<reference evidence="12 13" key="1">
    <citation type="journal article" date="2019" name="Philos. Trans. R. Soc. Lond., B, Biol. Sci.">
        <title>Ant behaviour and brain gene expression of defending hosts depend on the ecological success of the intruding social parasite.</title>
        <authorList>
            <person name="Kaur R."/>
            <person name="Stoldt M."/>
            <person name="Jongepier E."/>
            <person name="Feldmeyer B."/>
            <person name="Menzel F."/>
            <person name="Bornberg-Bauer E."/>
            <person name="Foitzik S."/>
        </authorList>
    </citation>
    <scope>NUCLEOTIDE SEQUENCE [LARGE SCALE GENOMIC DNA]</scope>
    <source>
        <tissue evidence="12">Whole body</tissue>
    </source>
</reference>
<dbReference type="AlphaFoldDB" id="A0A4S2KCS0"/>
<feature type="coiled-coil region" evidence="10">
    <location>
        <begin position="84"/>
        <end position="111"/>
    </location>
</feature>
<sequence>MLEFQQRATPEDLKIVASIERKRQIEEARKLRIFNPRVRKIGIDKEFLDKQVEEKKQQREWERTKECQLDEVLIRSNEHAVHLERRQEEERRRINKEVESYRQVHQRAEDRRDYDLYDPEALKKSLPARVDDNGDDPSLGAASAQKCRNAAEERRNDEILRLYRFEGEDRNLAERLKAQREQMRWWIQRQKEEREAAEKARRDAEDAYQEVVLSRDKRAMTLTRMEEECRRRLNEATATFNRALAEEQQHRRHCEAVQDEEDKKAEIYNHVTGDFLTEAREQAESTRGPCKPLADRYKGMTADELKVFRDAQLQQMEEIHVSISSTVEFVQYLKQSITSAHFKYSLAVMYPLTTINFNVRKLLSKSSFQKIKLEEKRINEDWDHLMDSHLQTAYSYECELNQRKSELNKKIAEENLRLAEQQKQHQEYLNRIVYKTQPTAAFYEQFNKGTR</sequence>
<evidence type="ECO:0000256" key="2">
    <source>
        <dbReference type="ARBA" id="ARBA00006875"/>
    </source>
</evidence>
<gene>
    <name evidence="12" type="ORF">DBV15_02576</name>
</gene>
<evidence type="ECO:0000256" key="7">
    <source>
        <dbReference type="ARBA" id="ARBA00023212"/>
    </source>
</evidence>
<organism evidence="12 13">
    <name type="scientific">Temnothorax longispinosus</name>
    <dbReference type="NCBI Taxonomy" id="300112"/>
    <lineage>
        <taxon>Eukaryota</taxon>
        <taxon>Metazoa</taxon>
        <taxon>Ecdysozoa</taxon>
        <taxon>Arthropoda</taxon>
        <taxon>Hexapoda</taxon>
        <taxon>Insecta</taxon>
        <taxon>Pterygota</taxon>
        <taxon>Neoptera</taxon>
        <taxon>Endopterygota</taxon>
        <taxon>Hymenoptera</taxon>
        <taxon>Apocrita</taxon>
        <taxon>Aculeata</taxon>
        <taxon>Formicoidea</taxon>
        <taxon>Formicidae</taxon>
        <taxon>Myrmicinae</taxon>
        <taxon>Temnothorax</taxon>
    </lineage>
</organism>
<evidence type="ECO:0000256" key="9">
    <source>
        <dbReference type="ARBA" id="ARBA00046435"/>
    </source>
</evidence>
<comment type="subunit">
    <text evidence="9">Microtubule inner protein component of sperm flagellar doublet microtubules.</text>
</comment>
<keyword evidence="7" id="KW-0206">Cytoskeleton</keyword>
<proteinExistence type="inferred from homology"/>
<dbReference type="PANTHER" id="PTHR14517">
    <property type="entry name" value="RIB43A-RELATED"/>
    <property type="match status" value="1"/>
</dbReference>
<comment type="similarity">
    <text evidence="2">Belongs to the RIB43A family.</text>
</comment>
<accession>A0A4S2KCS0</accession>